<feature type="non-terminal residue" evidence="2">
    <location>
        <position position="81"/>
    </location>
</feature>
<evidence type="ECO:0000256" key="1">
    <source>
        <dbReference type="SAM" id="MobiDB-lite"/>
    </source>
</evidence>
<sequence>MNCQKKRRQRPPPRRLDLLPMLYGQLLQHLLKAPLVEPKPLDPPPRPYPLSDNKNSRCDKVQDLIDDKQLTFEEGIPIRER</sequence>
<dbReference type="Proteomes" id="UP000265520">
    <property type="component" value="Unassembled WGS sequence"/>
</dbReference>
<feature type="region of interest" description="Disordered" evidence="1">
    <location>
        <begin position="35"/>
        <end position="57"/>
    </location>
</feature>
<protein>
    <submittedName>
        <fullName evidence="2">Uncharacterized protein</fullName>
    </submittedName>
</protein>
<evidence type="ECO:0000313" key="3">
    <source>
        <dbReference type="Proteomes" id="UP000265520"/>
    </source>
</evidence>
<organism evidence="2 3">
    <name type="scientific">Trifolium medium</name>
    <dbReference type="NCBI Taxonomy" id="97028"/>
    <lineage>
        <taxon>Eukaryota</taxon>
        <taxon>Viridiplantae</taxon>
        <taxon>Streptophyta</taxon>
        <taxon>Embryophyta</taxon>
        <taxon>Tracheophyta</taxon>
        <taxon>Spermatophyta</taxon>
        <taxon>Magnoliopsida</taxon>
        <taxon>eudicotyledons</taxon>
        <taxon>Gunneridae</taxon>
        <taxon>Pentapetalae</taxon>
        <taxon>rosids</taxon>
        <taxon>fabids</taxon>
        <taxon>Fabales</taxon>
        <taxon>Fabaceae</taxon>
        <taxon>Papilionoideae</taxon>
        <taxon>50 kb inversion clade</taxon>
        <taxon>NPAAA clade</taxon>
        <taxon>Hologalegina</taxon>
        <taxon>IRL clade</taxon>
        <taxon>Trifolieae</taxon>
        <taxon>Trifolium</taxon>
    </lineage>
</organism>
<reference evidence="2 3" key="1">
    <citation type="journal article" date="2018" name="Front. Plant Sci.">
        <title>Red Clover (Trifolium pratense) and Zigzag Clover (T. medium) - A Picture of Genomic Similarities and Differences.</title>
        <authorList>
            <person name="Dluhosova J."/>
            <person name="Istvanek J."/>
            <person name="Nedelnik J."/>
            <person name="Repkova J."/>
        </authorList>
    </citation>
    <scope>NUCLEOTIDE SEQUENCE [LARGE SCALE GENOMIC DNA]</scope>
    <source>
        <strain evidence="3">cv. 10/8</strain>
        <tissue evidence="2">Leaf</tissue>
    </source>
</reference>
<evidence type="ECO:0000313" key="2">
    <source>
        <dbReference type="EMBL" id="MCI31033.1"/>
    </source>
</evidence>
<dbReference type="AlphaFoldDB" id="A0A392R3A3"/>
<comment type="caution">
    <text evidence="2">The sequence shown here is derived from an EMBL/GenBank/DDBJ whole genome shotgun (WGS) entry which is preliminary data.</text>
</comment>
<dbReference type="EMBL" id="LXQA010184192">
    <property type="protein sequence ID" value="MCI31033.1"/>
    <property type="molecule type" value="Genomic_DNA"/>
</dbReference>
<name>A0A392R3A3_9FABA</name>
<accession>A0A392R3A3</accession>
<keyword evidence="3" id="KW-1185">Reference proteome</keyword>
<proteinExistence type="predicted"/>